<organism evidence="2 3">
    <name type="scientific">Arabis alpina</name>
    <name type="common">Alpine rock-cress</name>
    <dbReference type="NCBI Taxonomy" id="50452"/>
    <lineage>
        <taxon>Eukaryota</taxon>
        <taxon>Viridiplantae</taxon>
        <taxon>Streptophyta</taxon>
        <taxon>Embryophyta</taxon>
        <taxon>Tracheophyta</taxon>
        <taxon>Spermatophyta</taxon>
        <taxon>Magnoliopsida</taxon>
        <taxon>eudicotyledons</taxon>
        <taxon>Gunneridae</taxon>
        <taxon>Pentapetalae</taxon>
        <taxon>rosids</taxon>
        <taxon>malvids</taxon>
        <taxon>Brassicales</taxon>
        <taxon>Brassicaceae</taxon>
        <taxon>Arabideae</taxon>
        <taxon>Arabis</taxon>
    </lineage>
</organism>
<keyword evidence="3" id="KW-1185">Reference proteome</keyword>
<dbReference type="EMBL" id="CM002872">
    <property type="protein sequence ID" value="KFK37026.1"/>
    <property type="molecule type" value="Genomic_DNA"/>
</dbReference>
<proteinExistence type="predicted"/>
<feature type="compositionally biased region" description="Basic and acidic residues" evidence="1">
    <location>
        <begin position="80"/>
        <end position="104"/>
    </location>
</feature>
<protein>
    <submittedName>
        <fullName evidence="2">Uncharacterized protein</fullName>
    </submittedName>
</protein>
<evidence type="ECO:0000313" key="3">
    <source>
        <dbReference type="Proteomes" id="UP000029120"/>
    </source>
</evidence>
<evidence type="ECO:0000256" key="1">
    <source>
        <dbReference type="SAM" id="MobiDB-lite"/>
    </source>
</evidence>
<reference evidence="3" key="1">
    <citation type="journal article" date="2015" name="Nat. Plants">
        <title>Genome expansion of Arabis alpina linked with retrotransposition and reduced symmetric DNA methylation.</title>
        <authorList>
            <person name="Willing E.M."/>
            <person name="Rawat V."/>
            <person name="Mandakova T."/>
            <person name="Maumus F."/>
            <person name="James G.V."/>
            <person name="Nordstroem K.J."/>
            <person name="Becker C."/>
            <person name="Warthmann N."/>
            <person name="Chica C."/>
            <person name="Szarzynska B."/>
            <person name="Zytnicki M."/>
            <person name="Albani M.C."/>
            <person name="Kiefer C."/>
            <person name="Bergonzi S."/>
            <person name="Castaings L."/>
            <person name="Mateos J.L."/>
            <person name="Berns M.C."/>
            <person name="Bujdoso N."/>
            <person name="Piofczyk T."/>
            <person name="de Lorenzo L."/>
            <person name="Barrero-Sicilia C."/>
            <person name="Mateos I."/>
            <person name="Piednoel M."/>
            <person name="Hagmann J."/>
            <person name="Chen-Min-Tao R."/>
            <person name="Iglesias-Fernandez R."/>
            <person name="Schuster S.C."/>
            <person name="Alonso-Blanco C."/>
            <person name="Roudier F."/>
            <person name="Carbonero P."/>
            <person name="Paz-Ares J."/>
            <person name="Davis S.J."/>
            <person name="Pecinka A."/>
            <person name="Quesneville H."/>
            <person name="Colot V."/>
            <person name="Lysak M.A."/>
            <person name="Weigel D."/>
            <person name="Coupland G."/>
            <person name="Schneeberger K."/>
        </authorList>
    </citation>
    <scope>NUCLEOTIDE SEQUENCE [LARGE SCALE GENOMIC DNA]</scope>
    <source>
        <strain evidence="3">cv. Pajares</strain>
    </source>
</reference>
<sequence length="104" mass="12124">MRTIKTLLGVDNCDPPPLTPPSPNGKARWRRRQHRKKIYARWNFQSEPRKVARITKMKKKTTRQADAALPPNKTISSPEHVWEEVDPKTDLGRSREVRREKGIS</sequence>
<dbReference type="AlphaFoldDB" id="A0A087H4H4"/>
<gene>
    <name evidence="2" type="ordered locus">AALP_Aa4g202600</name>
</gene>
<name>A0A087H4H4_ARAAL</name>
<dbReference type="Proteomes" id="UP000029120">
    <property type="component" value="Chromosome 4"/>
</dbReference>
<accession>A0A087H4H4</accession>
<feature type="region of interest" description="Disordered" evidence="1">
    <location>
        <begin position="56"/>
        <end position="104"/>
    </location>
</feature>
<dbReference type="Gramene" id="KFK37026">
    <property type="protein sequence ID" value="KFK37026"/>
    <property type="gene ID" value="AALP_AA4G202600"/>
</dbReference>
<evidence type="ECO:0000313" key="2">
    <source>
        <dbReference type="EMBL" id="KFK37026.1"/>
    </source>
</evidence>